<accession>A0A066Z1E4</accession>
<gene>
    <name evidence="1" type="ORF">KCH_09390</name>
</gene>
<evidence type="ECO:0000313" key="1">
    <source>
        <dbReference type="EMBL" id="KDN87312.1"/>
    </source>
</evidence>
<dbReference type="PATRIC" id="fig|1348663.4.peg.891"/>
<keyword evidence="2" id="KW-1185">Reference proteome</keyword>
<protein>
    <submittedName>
        <fullName evidence="1">Uncharacterized protein</fullName>
    </submittedName>
</protein>
<dbReference type="AlphaFoldDB" id="A0A066Z1E4"/>
<evidence type="ECO:0000313" key="2">
    <source>
        <dbReference type="Proteomes" id="UP000027178"/>
    </source>
</evidence>
<organism evidence="1 2">
    <name type="scientific">Kitasatospora cheerisanensis KCTC 2395</name>
    <dbReference type="NCBI Taxonomy" id="1348663"/>
    <lineage>
        <taxon>Bacteria</taxon>
        <taxon>Bacillati</taxon>
        <taxon>Actinomycetota</taxon>
        <taxon>Actinomycetes</taxon>
        <taxon>Kitasatosporales</taxon>
        <taxon>Streptomycetaceae</taxon>
        <taxon>Kitasatospora</taxon>
    </lineage>
</organism>
<dbReference type="EMBL" id="JNBY01000041">
    <property type="protein sequence ID" value="KDN87312.1"/>
    <property type="molecule type" value="Genomic_DNA"/>
</dbReference>
<dbReference type="HOGENOM" id="CLU_2316556_0_0_11"/>
<name>A0A066Z1E4_9ACTN</name>
<sequence length="99" mass="10919">MKGIDRLNIPGSFVVTLLSDGEPVAQRYFFQPKTPRKCPTCVKNGIINLDFRMPQEQLVDRALSVRIDVPGHSEEIGTAFPLVQAGNPTVNARLLVEDA</sequence>
<comment type="caution">
    <text evidence="1">The sequence shown here is derived from an EMBL/GenBank/DDBJ whole genome shotgun (WGS) entry which is preliminary data.</text>
</comment>
<proteinExistence type="predicted"/>
<reference evidence="1 2" key="1">
    <citation type="submission" date="2014-05" db="EMBL/GenBank/DDBJ databases">
        <title>Draft Genome Sequence of Kitasatospora cheerisanensis KCTC 2395.</title>
        <authorList>
            <person name="Nam D.H."/>
        </authorList>
    </citation>
    <scope>NUCLEOTIDE SEQUENCE [LARGE SCALE GENOMIC DNA]</scope>
    <source>
        <strain evidence="1 2">KCTC 2395</strain>
    </source>
</reference>
<dbReference type="Proteomes" id="UP000027178">
    <property type="component" value="Unassembled WGS sequence"/>
</dbReference>